<proteinExistence type="predicted"/>
<gene>
    <name evidence="3" type="ORF">ONZ51_g13577</name>
</gene>
<dbReference type="Gene3D" id="1.20.120.1240">
    <property type="entry name" value="Dynamin, middle domain"/>
    <property type="match status" value="1"/>
</dbReference>
<accession>A0AAD7X4E1</accession>
<dbReference type="GO" id="GO:0003924">
    <property type="term" value="F:GTPase activity"/>
    <property type="evidence" value="ECO:0007669"/>
    <property type="project" value="InterPro"/>
</dbReference>
<sequence>MQTAKDSLPEYHVLISSTSSSTNNNGKREAEAASDTQLKAKKAKVQEGGAAVIQSTAPASPPQSRQQTQTAQTNTRVTSGVHNSIIGMPGAGNETRNVAQETINLTQEDNEKGMLLNEALAVLAKLGYTGLTEEDLGKLNKADEYDEELHLMAEARAYFQVAYKRVIDYVPLAIDHSFLYAFSDRLRERLFERLGLGGANASERCSGYIAEDPGIVAQRDELTLKKKRLENVQRALFNFGL</sequence>
<feature type="compositionally biased region" description="Low complexity" evidence="1">
    <location>
        <begin position="16"/>
        <end position="25"/>
    </location>
</feature>
<feature type="region of interest" description="Disordered" evidence="1">
    <location>
        <begin position="1"/>
        <end position="81"/>
    </location>
</feature>
<name>A0AAD7X4E1_9APHY</name>
<feature type="compositionally biased region" description="Low complexity" evidence="1">
    <location>
        <begin position="54"/>
        <end position="73"/>
    </location>
</feature>
<dbReference type="EMBL" id="JAPEVG010001309">
    <property type="protein sequence ID" value="KAJ8453475.1"/>
    <property type="molecule type" value="Genomic_DNA"/>
</dbReference>
<dbReference type="PROSITE" id="PS51388">
    <property type="entry name" value="GED"/>
    <property type="match status" value="1"/>
</dbReference>
<comment type="caution">
    <text evidence="3">The sequence shown here is derived from an EMBL/GenBank/DDBJ whole genome shotgun (WGS) entry which is preliminary data.</text>
</comment>
<dbReference type="InterPro" id="IPR003130">
    <property type="entry name" value="GED"/>
</dbReference>
<reference evidence="3" key="1">
    <citation type="submission" date="2022-11" db="EMBL/GenBank/DDBJ databases">
        <title>Genome Sequence of Cubamyces cubensis.</title>
        <authorList>
            <person name="Buettner E."/>
        </authorList>
    </citation>
    <scope>NUCLEOTIDE SEQUENCE</scope>
    <source>
        <strain evidence="3">MPL-01</strain>
    </source>
</reference>
<dbReference type="GO" id="GO:0005525">
    <property type="term" value="F:GTP binding"/>
    <property type="evidence" value="ECO:0007669"/>
    <property type="project" value="InterPro"/>
</dbReference>
<evidence type="ECO:0000259" key="2">
    <source>
        <dbReference type="PROSITE" id="PS51388"/>
    </source>
</evidence>
<feature type="domain" description="GED" evidence="2">
    <location>
        <begin position="148"/>
        <end position="241"/>
    </location>
</feature>
<evidence type="ECO:0000256" key="1">
    <source>
        <dbReference type="SAM" id="MobiDB-lite"/>
    </source>
</evidence>
<organism evidence="3 4">
    <name type="scientific">Trametes cubensis</name>
    <dbReference type="NCBI Taxonomy" id="1111947"/>
    <lineage>
        <taxon>Eukaryota</taxon>
        <taxon>Fungi</taxon>
        <taxon>Dikarya</taxon>
        <taxon>Basidiomycota</taxon>
        <taxon>Agaricomycotina</taxon>
        <taxon>Agaricomycetes</taxon>
        <taxon>Polyporales</taxon>
        <taxon>Polyporaceae</taxon>
        <taxon>Trametes</taxon>
    </lineage>
</organism>
<evidence type="ECO:0000313" key="3">
    <source>
        <dbReference type="EMBL" id="KAJ8453475.1"/>
    </source>
</evidence>
<dbReference type="InterPro" id="IPR020850">
    <property type="entry name" value="GED_dom"/>
</dbReference>
<dbReference type="Pfam" id="PF02212">
    <property type="entry name" value="GED"/>
    <property type="match status" value="1"/>
</dbReference>
<dbReference type="Proteomes" id="UP001215151">
    <property type="component" value="Unassembled WGS sequence"/>
</dbReference>
<dbReference type="AlphaFoldDB" id="A0AAD7X4E1"/>
<evidence type="ECO:0000313" key="4">
    <source>
        <dbReference type="Proteomes" id="UP001215151"/>
    </source>
</evidence>
<keyword evidence="4" id="KW-1185">Reference proteome</keyword>
<protein>
    <recommendedName>
        <fullName evidence="2">GED domain-containing protein</fullName>
    </recommendedName>
</protein>